<sequence>GLYLHCIYNWLFSMHVTLLSLFWFDINGLLWFFMSKILVLYF</sequence>
<gene>
    <name evidence="2" type="ORF">N306_07820</name>
</gene>
<name>A0A091XBC4_OPIHO</name>
<evidence type="ECO:0000313" key="3">
    <source>
        <dbReference type="Proteomes" id="UP000053605"/>
    </source>
</evidence>
<proteinExistence type="predicted"/>
<organism evidence="2 3">
    <name type="scientific">Opisthocomus hoazin</name>
    <name type="common">Hoatzin</name>
    <name type="synonym">Phasianus hoazin</name>
    <dbReference type="NCBI Taxonomy" id="30419"/>
    <lineage>
        <taxon>Eukaryota</taxon>
        <taxon>Metazoa</taxon>
        <taxon>Chordata</taxon>
        <taxon>Craniata</taxon>
        <taxon>Vertebrata</taxon>
        <taxon>Euteleostomi</taxon>
        <taxon>Archelosauria</taxon>
        <taxon>Archosauria</taxon>
        <taxon>Dinosauria</taxon>
        <taxon>Saurischia</taxon>
        <taxon>Theropoda</taxon>
        <taxon>Coelurosauria</taxon>
        <taxon>Aves</taxon>
        <taxon>Neognathae</taxon>
        <taxon>Neoaves</taxon>
        <taxon>Opisthocomiformes</taxon>
        <taxon>Opisthocomidae</taxon>
        <taxon>Opisthocomus</taxon>
    </lineage>
</organism>
<evidence type="ECO:0000313" key="2">
    <source>
        <dbReference type="EMBL" id="KFR10656.1"/>
    </source>
</evidence>
<evidence type="ECO:0000256" key="1">
    <source>
        <dbReference type="SAM" id="Phobius"/>
    </source>
</evidence>
<keyword evidence="3" id="KW-1185">Reference proteome</keyword>
<dbReference type="Proteomes" id="UP000053605">
    <property type="component" value="Unassembled WGS sequence"/>
</dbReference>
<protein>
    <submittedName>
        <fullName evidence="2">Uncharacterized protein</fullName>
    </submittedName>
</protein>
<dbReference type="AlphaFoldDB" id="A0A091XBC4"/>
<feature type="transmembrane region" description="Helical" evidence="1">
    <location>
        <begin position="12"/>
        <end position="33"/>
    </location>
</feature>
<keyword evidence="1" id="KW-0812">Transmembrane</keyword>
<feature type="non-terminal residue" evidence="2">
    <location>
        <position position="42"/>
    </location>
</feature>
<keyword evidence="1" id="KW-1133">Transmembrane helix</keyword>
<feature type="non-terminal residue" evidence="2">
    <location>
        <position position="1"/>
    </location>
</feature>
<dbReference type="PhylomeDB" id="A0A091XBC4"/>
<keyword evidence="1" id="KW-0472">Membrane</keyword>
<dbReference type="EMBL" id="KK734773">
    <property type="protein sequence ID" value="KFR10656.1"/>
    <property type="molecule type" value="Genomic_DNA"/>
</dbReference>
<accession>A0A091XBC4</accession>
<reference evidence="2 3" key="1">
    <citation type="submission" date="2014-04" db="EMBL/GenBank/DDBJ databases">
        <title>Genome evolution of avian class.</title>
        <authorList>
            <person name="Zhang G."/>
            <person name="Li C."/>
        </authorList>
    </citation>
    <scope>NUCLEOTIDE SEQUENCE [LARGE SCALE GENOMIC DNA]</scope>
    <source>
        <strain evidence="2">BGI_N306</strain>
    </source>
</reference>